<protein>
    <submittedName>
        <fullName evidence="1">Uncharacterized protein</fullName>
    </submittedName>
</protein>
<accession>A0A2N6CZ09</accession>
<dbReference type="AlphaFoldDB" id="A0A2N6CZ09"/>
<comment type="caution">
    <text evidence="1">The sequence shown here is derived from an EMBL/GenBank/DDBJ whole genome shotgun (WGS) entry which is preliminary data.</text>
</comment>
<evidence type="ECO:0000313" key="2">
    <source>
        <dbReference type="Proteomes" id="UP000235015"/>
    </source>
</evidence>
<reference evidence="1 2" key="1">
    <citation type="submission" date="2017-11" db="EMBL/GenBank/DDBJ databases">
        <title>Genome-resolved metagenomics identifies genetic mobility, metabolic interactions, and unexpected diversity in perchlorate-reducing communities.</title>
        <authorList>
            <person name="Barnum T.P."/>
            <person name="Figueroa I.A."/>
            <person name="Carlstrom C.I."/>
            <person name="Lucas L.N."/>
            <person name="Engelbrektson A.L."/>
            <person name="Coates J.D."/>
        </authorList>
    </citation>
    <scope>NUCLEOTIDE SEQUENCE [LARGE SCALE GENOMIC DNA]</scope>
    <source>
        <strain evidence="1">BM301</strain>
    </source>
</reference>
<dbReference type="Proteomes" id="UP000235015">
    <property type="component" value="Unassembled WGS sequence"/>
</dbReference>
<name>A0A2N6CZ09_9GAMM</name>
<dbReference type="EMBL" id="PKUN01000004">
    <property type="protein sequence ID" value="PLX62599.1"/>
    <property type="molecule type" value="Genomic_DNA"/>
</dbReference>
<organism evidence="1 2">
    <name type="scientific">Sedimenticola selenatireducens</name>
    <dbReference type="NCBI Taxonomy" id="191960"/>
    <lineage>
        <taxon>Bacteria</taxon>
        <taxon>Pseudomonadati</taxon>
        <taxon>Pseudomonadota</taxon>
        <taxon>Gammaproteobacteria</taxon>
        <taxon>Chromatiales</taxon>
        <taxon>Sedimenticolaceae</taxon>
        <taxon>Sedimenticola</taxon>
    </lineage>
</organism>
<proteinExistence type="predicted"/>
<gene>
    <name evidence="1" type="ORF">C0630_05135</name>
</gene>
<sequence>MALVGQMLAVQLGQSSLQVAVRCLFLLPGKRSIKLMAHTVPDYYSGRYQKILWYFLWKWLALSAGRLYRLGELYKQSFLVSQ</sequence>
<evidence type="ECO:0000313" key="1">
    <source>
        <dbReference type="EMBL" id="PLX62599.1"/>
    </source>
</evidence>